<accession>A0ABQ1ZA42</accession>
<organism evidence="2 3">
    <name type="scientific">Dyadobacter endophyticus</name>
    <dbReference type="NCBI Taxonomy" id="1749036"/>
    <lineage>
        <taxon>Bacteria</taxon>
        <taxon>Pseudomonadati</taxon>
        <taxon>Bacteroidota</taxon>
        <taxon>Cytophagia</taxon>
        <taxon>Cytophagales</taxon>
        <taxon>Spirosomataceae</taxon>
        <taxon>Dyadobacter</taxon>
    </lineage>
</organism>
<feature type="transmembrane region" description="Helical" evidence="1">
    <location>
        <begin position="7"/>
        <end position="30"/>
    </location>
</feature>
<evidence type="ECO:0000256" key="1">
    <source>
        <dbReference type="SAM" id="Phobius"/>
    </source>
</evidence>
<keyword evidence="1" id="KW-1133">Transmembrane helix</keyword>
<comment type="caution">
    <text evidence="2">The sequence shown here is derived from an EMBL/GenBank/DDBJ whole genome shotgun (WGS) entry which is preliminary data.</text>
</comment>
<evidence type="ECO:0000313" key="2">
    <source>
        <dbReference type="EMBL" id="GGH53235.1"/>
    </source>
</evidence>
<proteinExistence type="predicted"/>
<dbReference type="EMBL" id="BMIA01000006">
    <property type="protein sequence ID" value="GGH53235.1"/>
    <property type="molecule type" value="Genomic_DNA"/>
</dbReference>
<dbReference type="Proteomes" id="UP000600214">
    <property type="component" value="Unassembled WGS sequence"/>
</dbReference>
<reference evidence="3" key="1">
    <citation type="journal article" date="2019" name="Int. J. Syst. Evol. Microbiol.">
        <title>The Global Catalogue of Microorganisms (GCM) 10K type strain sequencing project: providing services to taxonomists for standard genome sequencing and annotation.</title>
        <authorList>
            <consortium name="The Broad Institute Genomics Platform"/>
            <consortium name="The Broad Institute Genome Sequencing Center for Infectious Disease"/>
            <person name="Wu L."/>
            <person name="Ma J."/>
        </authorList>
    </citation>
    <scope>NUCLEOTIDE SEQUENCE [LARGE SCALE GENOMIC DNA]</scope>
    <source>
        <strain evidence="3">CGMCC 1.15288</strain>
    </source>
</reference>
<name>A0ABQ1ZA42_9BACT</name>
<gene>
    <name evidence="2" type="ORF">GCM10007423_58490</name>
</gene>
<protein>
    <submittedName>
        <fullName evidence="2">Uncharacterized protein</fullName>
    </submittedName>
</protein>
<keyword evidence="3" id="KW-1185">Reference proteome</keyword>
<keyword evidence="1" id="KW-0812">Transmembrane</keyword>
<keyword evidence="1" id="KW-0472">Membrane</keyword>
<sequence length="141" mass="15786">MPRIMKTAAFVFGGLIIIVLLIGWLFAMLAPGCEDTTCETLFSPDRSHKVILYTRNCGATTGFSTHIALAKSDEDINDGTTIFVADDGYGEANLHPVYQALIDIRARWIDNHSLELSYERKARLFTEKVKADGITIIHRKR</sequence>
<evidence type="ECO:0000313" key="3">
    <source>
        <dbReference type="Proteomes" id="UP000600214"/>
    </source>
</evidence>